<evidence type="ECO:0000256" key="1">
    <source>
        <dbReference type="SAM" id="Phobius"/>
    </source>
</evidence>
<evidence type="ECO:0000313" key="2">
    <source>
        <dbReference type="EMBL" id="GAA2174166.1"/>
    </source>
</evidence>
<sequence>MTLVRSVLFLSIYAAVGGCVAFTIGAVLGLPAFVVGPVTGAIGIAVMDRVGLGFGIPPMRRRAQQGPSG</sequence>
<reference evidence="2 3" key="1">
    <citation type="journal article" date="2019" name="Int. J. Syst. Evol. Microbiol.">
        <title>The Global Catalogue of Microorganisms (GCM) 10K type strain sequencing project: providing services to taxonomists for standard genome sequencing and annotation.</title>
        <authorList>
            <consortium name="The Broad Institute Genomics Platform"/>
            <consortium name="The Broad Institute Genome Sequencing Center for Infectious Disease"/>
            <person name="Wu L."/>
            <person name="Ma J."/>
        </authorList>
    </citation>
    <scope>NUCLEOTIDE SEQUENCE [LARGE SCALE GENOMIC DNA]</scope>
    <source>
        <strain evidence="2 3">JCM 16026</strain>
    </source>
</reference>
<accession>A0ABN3AS54</accession>
<dbReference type="EMBL" id="BAAAQT010000006">
    <property type="protein sequence ID" value="GAA2174166.1"/>
    <property type="molecule type" value="Genomic_DNA"/>
</dbReference>
<organism evidence="2 3">
    <name type="scientific">Agrococcus versicolor</name>
    <dbReference type="NCBI Taxonomy" id="501482"/>
    <lineage>
        <taxon>Bacteria</taxon>
        <taxon>Bacillati</taxon>
        <taxon>Actinomycetota</taxon>
        <taxon>Actinomycetes</taxon>
        <taxon>Micrococcales</taxon>
        <taxon>Microbacteriaceae</taxon>
        <taxon>Agrococcus</taxon>
    </lineage>
</organism>
<keyword evidence="1" id="KW-1133">Transmembrane helix</keyword>
<feature type="transmembrane region" description="Helical" evidence="1">
    <location>
        <begin position="34"/>
        <end position="56"/>
    </location>
</feature>
<feature type="transmembrane region" description="Helical" evidence="1">
    <location>
        <begin position="7"/>
        <end position="28"/>
    </location>
</feature>
<protein>
    <submittedName>
        <fullName evidence="2">Uncharacterized protein</fullName>
    </submittedName>
</protein>
<comment type="caution">
    <text evidence="2">The sequence shown here is derived from an EMBL/GenBank/DDBJ whole genome shotgun (WGS) entry which is preliminary data.</text>
</comment>
<keyword evidence="3" id="KW-1185">Reference proteome</keyword>
<proteinExistence type="predicted"/>
<keyword evidence="1" id="KW-0472">Membrane</keyword>
<dbReference type="Proteomes" id="UP001501599">
    <property type="component" value="Unassembled WGS sequence"/>
</dbReference>
<keyword evidence="1" id="KW-0812">Transmembrane</keyword>
<gene>
    <name evidence="2" type="ORF">GCM10009846_19070</name>
</gene>
<name>A0ABN3AS54_9MICO</name>
<evidence type="ECO:0000313" key="3">
    <source>
        <dbReference type="Proteomes" id="UP001501599"/>
    </source>
</evidence>
<dbReference type="PROSITE" id="PS51257">
    <property type="entry name" value="PROKAR_LIPOPROTEIN"/>
    <property type="match status" value="1"/>
</dbReference>